<dbReference type="InterPro" id="IPR036872">
    <property type="entry name" value="CH_dom_sf"/>
</dbReference>
<sequence>MLRCLCAVTVVCIVCDGRCSSSQVFWIRCLSPSLPGHRGQRRRRMPSTSALWQTSKVSATPTATKFSIVRKLPTAAQSRSPLAAAPTRSNEPRQLPLINFDVGTTINTVNALHKEQHRVCEEDVTDKRISRYHYAQFVARLNEQRSIYQSTAVFVEAMLRELHHTAEASIAMKASAATWGLKLLAKHIGHNAINTVLESLLPAIYCEYDPEKLCRAPPAVQLQVGRQDVLMDNPYFTHSMFVDEVQVDKRSATKLQKSLEAALRANDERRNTVCRIIERQRHRKLEVAFRCWRHHVRQQRLLRMMGNNTAKQWADEMMRLRIQTIFYQWKLLVERSRSTYLTERLHDAAFQLENAKNQFQLQCYRADRLVQTVKETTDDMGRVSKINEELQRQVQELKEEQVRKEKEYQEKLTRNVAEAMKLLETYDSLARVLLHSKQADEYFMPEKTSEKENEELQVNAVTEASWELPSDPALQLLRQWCDGVLAQVSDRKEPFKPIGSFGADFSNGERYLYIFQRVFPEVVPTVLQIHGMDVESRLRRIRGYTADCGLRYRLVPSDFLNKREDLLVCSLSELYQKHMLRKWDQMVGRSVAELEAVREGGMKATLFGYTSPSPTDDVADTPAKQLDEAMVRSHITDYAERLKTMSEELRKSLAVENEVVKASSTIAVQEARLGGERLQGTPIPLVDEADRCAFWKLPDGALDDLRGAQKFDSEEQMWNVIVTQALPEVLQAHVDTTSRIFFLFAGDNARSLSEVAFWRFVECSGMLVGTMEVPMDWVAKQYDHVVTPQLDTALKAVARNQSEMSVQKLRQVAYQEMDIRSATPQQFVELLVRLAMVSENGQYGLVEGTRRLLQGIPQIGKEMSSVACKLHEPEMQHVLSFFNEDLLRVYLFYIRKQESSRNAQDVLMATQCGGRFASKMSITMFLTMLEDCRFLLDGKGGLISSVGISVDSTRQFFISAAQVRKVVSTLGSLCKSTMSGGLSFNLFVDTLAVLAHHWCPDPLVPEPRRLAGFLAHTVQQLSARHISSTLLLGSVPTIRLEGPKNVDFSHEASPSVGPVV</sequence>
<gene>
    <name evidence="3" type="ORF">LtaPh_1400900</name>
</gene>
<accession>A0A640KBT4</accession>
<dbReference type="SUPFAM" id="SSF47576">
    <property type="entry name" value="Calponin-homology domain, CH-domain"/>
    <property type="match status" value="1"/>
</dbReference>
<reference evidence="3" key="1">
    <citation type="submission" date="2019-11" db="EMBL/GenBank/DDBJ databases">
        <title>Leishmania tarentolae CDS.</title>
        <authorList>
            <person name="Goto Y."/>
            <person name="Yamagishi J."/>
        </authorList>
    </citation>
    <scope>NUCLEOTIDE SEQUENCE [LARGE SCALE GENOMIC DNA]</scope>
    <source>
        <strain evidence="3">Parrot Tar II</strain>
    </source>
</reference>
<organism evidence="3 4">
    <name type="scientific">Leishmania tarentolae</name>
    <name type="common">Sauroleishmania tarentolae</name>
    <dbReference type="NCBI Taxonomy" id="5689"/>
    <lineage>
        <taxon>Eukaryota</taxon>
        <taxon>Discoba</taxon>
        <taxon>Euglenozoa</taxon>
        <taxon>Kinetoplastea</taxon>
        <taxon>Metakinetoplastina</taxon>
        <taxon>Trypanosomatida</taxon>
        <taxon>Trypanosomatidae</taxon>
        <taxon>Leishmaniinae</taxon>
        <taxon>Leishmania</taxon>
        <taxon>lizard Leishmania</taxon>
    </lineage>
</organism>
<dbReference type="Proteomes" id="UP000419144">
    <property type="component" value="Unassembled WGS sequence"/>
</dbReference>
<evidence type="ECO:0008006" key="5">
    <source>
        <dbReference type="Google" id="ProtNLM"/>
    </source>
</evidence>
<keyword evidence="4" id="KW-1185">Reference proteome</keyword>
<comment type="caution">
    <text evidence="3">The sequence shown here is derived from an EMBL/GenBank/DDBJ whole genome shotgun (WGS) entry which is preliminary data.</text>
</comment>
<feature type="chain" id="PRO_5024803398" description="Calponin-homology (CH) domain-containing protein" evidence="2">
    <location>
        <begin position="22"/>
        <end position="1060"/>
    </location>
</feature>
<evidence type="ECO:0000256" key="1">
    <source>
        <dbReference type="SAM" id="Coils"/>
    </source>
</evidence>
<dbReference type="OrthoDB" id="277379at2759"/>
<keyword evidence="1" id="KW-0175">Coiled coil</keyword>
<evidence type="ECO:0000313" key="4">
    <source>
        <dbReference type="Proteomes" id="UP000419144"/>
    </source>
</evidence>
<protein>
    <recommendedName>
        <fullName evidence="5">Calponin-homology (CH) domain-containing protein</fullName>
    </recommendedName>
</protein>
<keyword evidence="2" id="KW-0732">Signal</keyword>
<feature type="coiled-coil region" evidence="1">
    <location>
        <begin position="380"/>
        <end position="414"/>
    </location>
</feature>
<dbReference type="EMBL" id="BLBS01000018">
    <property type="protein sequence ID" value="GET87033.1"/>
    <property type="molecule type" value="Genomic_DNA"/>
</dbReference>
<evidence type="ECO:0000256" key="2">
    <source>
        <dbReference type="SAM" id="SignalP"/>
    </source>
</evidence>
<evidence type="ECO:0000313" key="3">
    <source>
        <dbReference type="EMBL" id="GET87033.1"/>
    </source>
</evidence>
<dbReference type="VEuPathDB" id="TriTrypDB:LtaPh_1400900"/>
<proteinExistence type="predicted"/>
<feature type="signal peptide" evidence="2">
    <location>
        <begin position="1"/>
        <end position="21"/>
    </location>
</feature>
<name>A0A640KBT4_LEITA</name>
<dbReference type="AlphaFoldDB" id="A0A640KBT4"/>